<reference evidence="2" key="1">
    <citation type="journal article" date="2020" name="Stud. Mycol.">
        <title>101 Dothideomycetes genomes: a test case for predicting lifestyles and emergence of pathogens.</title>
        <authorList>
            <person name="Haridas S."/>
            <person name="Albert R."/>
            <person name="Binder M."/>
            <person name="Bloem J."/>
            <person name="Labutti K."/>
            <person name="Salamov A."/>
            <person name="Andreopoulos B."/>
            <person name="Baker S."/>
            <person name="Barry K."/>
            <person name="Bills G."/>
            <person name="Bluhm B."/>
            <person name="Cannon C."/>
            <person name="Castanera R."/>
            <person name="Culley D."/>
            <person name="Daum C."/>
            <person name="Ezra D."/>
            <person name="Gonzalez J."/>
            <person name="Henrissat B."/>
            <person name="Kuo A."/>
            <person name="Liang C."/>
            <person name="Lipzen A."/>
            <person name="Lutzoni F."/>
            <person name="Magnuson J."/>
            <person name="Mondo S."/>
            <person name="Nolan M."/>
            <person name="Ohm R."/>
            <person name="Pangilinan J."/>
            <person name="Park H.-J."/>
            <person name="Ramirez L."/>
            <person name="Alfaro M."/>
            <person name="Sun H."/>
            <person name="Tritt A."/>
            <person name="Yoshinaga Y."/>
            <person name="Zwiers L.-H."/>
            <person name="Turgeon B."/>
            <person name="Goodwin S."/>
            <person name="Spatafora J."/>
            <person name="Crous P."/>
            <person name="Grigoriev I."/>
        </authorList>
    </citation>
    <scope>NUCLEOTIDE SEQUENCE</scope>
    <source>
        <strain evidence="2">CBS 113979</strain>
    </source>
</reference>
<evidence type="ECO:0000313" key="3">
    <source>
        <dbReference type="Proteomes" id="UP000800041"/>
    </source>
</evidence>
<evidence type="ECO:0000256" key="1">
    <source>
        <dbReference type="SAM" id="MobiDB-lite"/>
    </source>
</evidence>
<keyword evidence="3" id="KW-1185">Reference proteome</keyword>
<accession>A0A6G1GPU0</accession>
<dbReference type="EMBL" id="ML977180">
    <property type="protein sequence ID" value="KAF1982834.1"/>
    <property type="molecule type" value="Genomic_DNA"/>
</dbReference>
<evidence type="ECO:0000313" key="2">
    <source>
        <dbReference type="EMBL" id="KAF1982834.1"/>
    </source>
</evidence>
<dbReference type="Proteomes" id="UP000800041">
    <property type="component" value="Unassembled WGS sequence"/>
</dbReference>
<dbReference type="AlphaFoldDB" id="A0A6G1GPU0"/>
<organism evidence="2 3">
    <name type="scientific">Aulographum hederae CBS 113979</name>
    <dbReference type="NCBI Taxonomy" id="1176131"/>
    <lineage>
        <taxon>Eukaryota</taxon>
        <taxon>Fungi</taxon>
        <taxon>Dikarya</taxon>
        <taxon>Ascomycota</taxon>
        <taxon>Pezizomycotina</taxon>
        <taxon>Dothideomycetes</taxon>
        <taxon>Pleosporomycetidae</taxon>
        <taxon>Aulographales</taxon>
        <taxon>Aulographaceae</taxon>
    </lineage>
</organism>
<gene>
    <name evidence="2" type="ORF">K402DRAFT_186550</name>
</gene>
<name>A0A6G1GPU0_9PEZI</name>
<proteinExistence type="predicted"/>
<sequence length="96" mass="10223">MPSPTKATPVFLVLRAAEPEPEPRCISVVTIVVSGVENSSTSMRQSFSFHPDLAGFVPTKGDPYLYGICTSDGAPSSHQPIARGEQTAIPPHTTWA</sequence>
<feature type="region of interest" description="Disordered" evidence="1">
    <location>
        <begin position="74"/>
        <end position="96"/>
    </location>
</feature>
<protein>
    <submittedName>
        <fullName evidence="2">Uncharacterized protein</fullName>
    </submittedName>
</protein>